<organism evidence="2">
    <name type="scientific">marine sediment metagenome</name>
    <dbReference type="NCBI Taxonomy" id="412755"/>
    <lineage>
        <taxon>unclassified sequences</taxon>
        <taxon>metagenomes</taxon>
        <taxon>ecological metagenomes</taxon>
    </lineage>
</organism>
<evidence type="ECO:0000313" key="2">
    <source>
        <dbReference type="EMBL" id="KKL92553.1"/>
    </source>
</evidence>
<dbReference type="Pfam" id="PF13088">
    <property type="entry name" value="BNR_2"/>
    <property type="match status" value="1"/>
</dbReference>
<dbReference type="AlphaFoldDB" id="A0A0F9G1M2"/>
<dbReference type="InterPro" id="IPR011040">
    <property type="entry name" value="Sialidase"/>
</dbReference>
<feature type="domain" description="Sialidase" evidence="1">
    <location>
        <begin position="96"/>
        <end position="254"/>
    </location>
</feature>
<proteinExistence type="predicted"/>
<evidence type="ECO:0000259" key="1">
    <source>
        <dbReference type="Pfam" id="PF13088"/>
    </source>
</evidence>
<dbReference type="EMBL" id="LAZR01019431">
    <property type="protein sequence ID" value="KKL92553.1"/>
    <property type="molecule type" value="Genomic_DNA"/>
</dbReference>
<dbReference type="SUPFAM" id="SSF50939">
    <property type="entry name" value="Sialidases"/>
    <property type="match status" value="2"/>
</dbReference>
<dbReference type="Gene3D" id="2.120.10.10">
    <property type="match status" value="1"/>
</dbReference>
<protein>
    <recommendedName>
        <fullName evidence="1">Sialidase domain-containing protein</fullName>
    </recommendedName>
</protein>
<comment type="caution">
    <text evidence="2">The sequence shown here is derived from an EMBL/GenBank/DDBJ whole genome shotgun (WGS) entry which is preliminary data.</text>
</comment>
<gene>
    <name evidence="2" type="ORF">LCGC14_1883500</name>
</gene>
<dbReference type="InterPro" id="IPR036278">
    <property type="entry name" value="Sialidase_sf"/>
</dbReference>
<name>A0A0F9G1M2_9ZZZZ</name>
<reference evidence="2" key="1">
    <citation type="journal article" date="2015" name="Nature">
        <title>Complex archaea that bridge the gap between prokaryotes and eukaryotes.</title>
        <authorList>
            <person name="Spang A."/>
            <person name="Saw J.H."/>
            <person name="Jorgensen S.L."/>
            <person name="Zaremba-Niedzwiedzka K."/>
            <person name="Martijn J."/>
            <person name="Lind A.E."/>
            <person name="van Eijk R."/>
            <person name="Schleper C."/>
            <person name="Guy L."/>
            <person name="Ettema T.J."/>
        </authorList>
    </citation>
    <scope>NUCLEOTIDE SEQUENCE</scope>
</reference>
<feature type="non-terminal residue" evidence="2">
    <location>
        <position position="260"/>
    </location>
</feature>
<dbReference type="CDD" id="cd15482">
    <property type="entry name" value="Sialidase_non-viral"/>
    <property type="match status" value="1"/>
</dbReference>
<sequence length="260" mass="28946">MKTNQIKPKIRTELRSTYPDFFKLWKGKYLSAQHRFIDIGDGSVILSFLADLVLQSWDDGKTWDLYKGINIIPPCDEGLYRNENNWIAIREGVDLWFSFNYGKKWEGPVKIPTADNLHYKGLGKPNVFSTIMTTGGRIIIVADNFLGQEGPDGQLISAVSSDDFGKSWTVSRLFGPAAPLPNGPEGFGEPAVVEMPSGWLWMVMRTLYGELWQCISRDGGLTWNDPTPTGLASPIANCYAKRHPDSGATVLCWNLTKPGA</sequence>
<accession>A0A0F9G1M2</accession>